<dbReference type="GO" id="GO:0004519">
    <property type="term" value="F:endonuclease activity"/>
    <property type="evidence" value="ECO:0007669"/>
    <property type="project" value="UniProtKB-KW"/>
</dbReference>
<dbReference type="InterPro" id="IPR000305">
    <property type="entry name" value="GIY-YIG_endonuc"/>
</dbReference>
<dbReference type="Pfam" id="PF01541">
    <property type="entry name" value="GIY-YIG"/>
    <property type="match status" value="1"/>
</dbReference>
<dbReference type="Proteomes" id="UP000231382">
    <property type="component" value="Unassembled WGS sequence"/>
</dbReference>
<dbReference type="EMBL" id="PEZW01000018">
    <property type="protein sequence ID" value="PIS07589.1"/>
    <property type="molecule type" value="Genomic_DNA"/>
</dbReference>
<keyword evidence="3" id="KW-0540">Nuclease</keyword>
<evidence type="ECO:0000256" key="1">
    <source>
        <dbReference type="ARBA" id="ARBA00007435"/>
    </source>
</evidence>
<feature type="domain" description="GIY-YIG" evidence="2">
    <location>
        <begin position="1"/>
        <end position="75"/>
    </location>
</feature>
<dbReference type="PANTHER" id="PTHR34477">
    <property type="entry name" value="UPF0213 PROTEIN YHBQ"/>
    <property type="match status" value="1"/>
</dbReference>
<keyword evidence="3" id="KW-0378">Hydrolase</keyword>
<sequence length="79" mass="9524">MYFVYVLKSTKRNYHYIGISNNLSRRINQHNKGYNKTTKPYTPFKLIYSEKYPDRVSARTREKQLKSGCGREFIRKIDI</sequence>
<name>A0A2H0W679_9BACT</name>
<dbReference type="InterPro" id="IPR050190">
    <property type="entry name" value="UPF0213_domain"/>
</dbReference>
<dbReference type="AlphaFoldDB" id="A0A2H0W679"/>
<dbReference type="PANTHER" id="PTHR34477:SF5">
    <property type="entry name" value="BSL5627 PROTEIN"/>
    <property type="match status" value="1"/>
</dbReference>
<comment type="similarity">
    <text evidence="1">Belongs to the UPF0213 family.</text>
</comment>
<protein>
    <submittedName>
        <fullName evidence="3">Endonuclease</fullName>
    </submittedName>
</protein>
<evidence type="ECO:0000313" key="3">
    <source>
        <dbReference type="EMBL" id="PIS07589.1"/>
    </source>
</evidence>
<dbReference type="InterPro" id="IPR035901">
    <property type="entry name" value="GIY-YIG_endonuc_sf"/>
</dbReference>
<evidence type="ECO:0000313" key="4">
    <source>
        <dbReference type="Proteomes" id="UP000231382"/>
    </source>
</evidence>
<keyword evidence="3" id="KW-0255">Endonuclease</keyword>
<dbReference type="CDD" id="cd10449">
    <property type="entry name" value="GIY-YIG_SLX1_like"/>
    <property type="match status" value="1"/>
</dbReference>
<organism evidence="3 4">
    <name type="scientific">Candidatus Berkelbacteria bacterium CG10_big_fil_rev_8_21_14_0_10_43_13</name>
    <dbReference type="NCBI Taxonomy" id="1974514"/>
    <lineage>
        <taxon>Bacteria</taxon>
        <taxon>Candidatus Berkelbacteria</taxon>
    </lineage>
</organism>
<accession>A0A2H0W679</accession>
<dbReference type="PROSITE" id="PS50164">
    <property type="entry name" value="GIY_YIG"/>
    <property type="match status" value="1"/>
</dbReference>
<reference evidence="4" key="1">
    <citation type="submission" date="2017-09" db="EMBL/GenBank/DDBJ databases">
        <title>Depth-based differentiation of microbial function through sediment-hosted aquifers and enrichment of novel symbionts in the deep terrestrial subsurface.</title>
        <authorList>
            <person name="Probst A.J."/>
            <person name="Ladd B."/>
            <person name="Jarett J.K."/>
            <person name="Geller-Mcgrath D.E."/>
            <person name="Sieber C.M.K."/>
            <person name="Emerson J.B."/>
            <person name="Anantharaman K."/>
            <person name="Thomas B.C."/>
            <person name="Malmstrom R."/>
            <person name="Stieglmeier M."/>
            <person name="Klingl A."/>
            <person name="Woyke T."/>
            <person name="Ryan C.M."/>
            <person name="Banfield J.F."/>
        </authorList>
    </citation>
    <scope>NUCLEOTIDE SEQUENCE [LARGE SCALE GENOMIC DNA]</scope>
</reference>
<evidence type="ECO:0000259" key="2">
    <source>
        <dbReference type="PROSITE" id="PS50164"/>
    </source>
</evidence>
<gene>
    <name evidence="3" type="ORF">COT78_02730</name>
</gene>
<dbReference type="Gene3D" id="3.40.1440.10">
    <property type="entry name" value="GIY-YIG endonuclease"/>
    <property type="match status" value="1"/>
</dbReference>
<comment type="caution">
    <text evidence="3">The sequence shown here is derived from an EMBL/GenBank/DDBJ whole genome shotgun (WGS) entry which is preliminary data.</text>
</comment>
<dbReference type="SUPFAM" id="SSF82771">
    <property type="entry name" value="GIY-YIG endonuclease"/>
    <property type="match status" value="1"/>
</dbReference>
<proteinExistence type="inferred from homology"/>